<keyword evidence="12" id="KW-1185">Reference proteome</keyword>
<keyword evidence="4 8" id="KW-0540">Nuclease</keyword>
<reference evidence="11 12" key="1">
    <citation type="submission" date="2011-11" db="EMBL/GenBank/DDBJ databases">
        <title>The Genome Sequence of Dialister succinatiphilus YIT 11850.</title>
        <authorList>
            <consortium name="The Broad Institute Genome Sequencing Platform"/>
            <person name="Earl A."/>
            <person name="Ward D."/>
            <person name="Feldgarden M."/>
            <person name="Gevers D."/>
            <person name="Morotomi M."/>
            <person name="Young S.K."/>
            <person name="Zeng Q."/>
            <person name="Gargeya S."/>
            <person name="Fitzgerald M."/>
            <person name="Haas B."/>
            <person name="Abouelleil A."/>
            <person name="Alvarado L."/>
            <person name="Arachchi H.M."/>
            <person name="Berlin A."/>
            <person name="Brown A."/>
            <person name="Chapman S.B."/>
            <person name="Dunbar C."/>
            <person name="Gearin G."/>
            <person name="Goldberg J."/>
            <person name="Griggs A."/>
            <person name="Gujja S."/>
            <person name="Heiman D."/>
            <person name="Howarth C."/>
            <person name="Lui A."/>
            <person name="MacDonald P.J.P."/>
            <person name="Montmayeur A."/>
            <person name="Murphy C."/>
            <person name="Neiman D."/>
            <person name="Pearson M."/>
            <person name="Priest M."/>
            <person name="Roberts A."/>
            <person name="Saif S."/>
            <person name="Shea T."/>
            <person name="Sisk P."/>
            <person name="Stolte C."/>
            <person name="Sykes S."/>
            <person name="Wortman J."/>
            <person name="Nusbaum C."/>
            <person name="Birren B."/>
        </authorList>
    </citation>
    <scope>NUCLEOTIDE SEQUENCE [LARGE SCALE GENOMIC DNA]</scope>
    <source>
        <strain evidence="11 12">YIT 11850</strain>
    </source>
</reference>
<dbReference type="HAMAP" id="MF_01895">
    <property type="entry name" value="RNase_R"/>
    <property type="match status" value="1"/>
</dbReference>
<sequence>MEKKELLPYKPGVILQGVYKSYGRFGFLLTDDDHEDVYIAEKDHLNAVNNDTVEVKTMKSETGRHNTEGRITRVIERADDMFVCTYEMLADGGEAVPIDEKVDMVIQIPEGDEMGAVTGARVMVQVTRWPGEWTDAEGKVTEVIGYKGDKGLDIDVIIAQHRLPHVFSDDLMKEADNLPRTIVPEEGVADYRNMPIVTIDGPDSKDLDDAVYCEKKGNGHFALGVHIADVSRYVTKGSLLDDEAYRRGTSVYLADRVIPMLPFQLSNDLCSLNHDEDRYAMSCLMDVAPDGTVKTEKITPSIVRVARRCNYPEINKAFNEGIAPEDLKIHLPMLEDLRECAAALRQNRTRRGALDFDFPEYKVVLDEDGKPLRIEKRIRGESEKMIEDAMIAANEAVARFLEKTGHTSIYRVHDHPDQEKLNSLKRLIAIMGLPIHIPEDPEPKDIQKLLASVKGQDIEAVVQVMTLRSLPQACYSTDNDGHFGIASTCYTHFTSPIRRYPDLMVHRLIRQAIHDEMTKQQRKQQTEFLIRAAEHCSETEQNATETERDVDDLKMTEYMVPFVGEPFDGHITGITRFGIFVGLDNGVEGLVHVDSMDDDEYVYQEDTMTMTGRFSGTTYSMGMPVRVTLVKADKERREVDFVLGEIHSPLNLEKKTRTSSRSKSHSRKKDKKGSGKSRGKKGGKRK</sequence>
<dbReference type="InterPro" id="IPR011805">
    <property type="entry name" value="RNase_R"/>
</dbReference>
<dbReference type="CDD" id="cd04471">
    <property type="entry name" value="S1_RNase_R"/>
    <property type="match status" value="1"/>
</dbReference>
<comment type="caution">
    <text evidence="11">The sequence shown here is derived from an EMBL/GenBank/DDBJ whole genome shotgun (WGS) entry which is preliminary data.</text>
</comment>
<evidence type="ECO:0000256" key="6">
    <source>
        <dbReference type="ARBA" id="ARBA00022839"/>
    </source>
</evidence>
<evidence type="ECO:0000256" key="4">
    <source>
        <dbReference type="ARBA" id="ARBA00022722"/>
    </source>
</evidence>
<dbReference type="InterPro" id="IPR013223">
    <property type="entry name" value="RNase_B_OB_dom"/>
</dbReference>
<dbReference type="Pfam" id="PF08206">
    <property type="entry name" value="OB_RNB"/>
    <property type="match status" value="1"/>
</dbReference>
<comment type="similarity">
    <text evidence="8">Belongs to the RNR ribonuclease family. RNase R subfamily.</text>
</comment>
<dbReference type="InterPro" id="IPR003029">
    <property type="entry name" value="S1_domain"/>
</dbReference>
<comment type="subcellular location">
    <subcellularLocation>
        <location evidence="2 8">Cytoplasm</location>
    </subcellularLocation>
</comment>
<proteinExistence type="inferred from homology"/>
<dbReference type="AlphaFoldDB" id="H1CY67"/>
<dbReference type="PROSITE" id="PS50126">
    <property type="entry name" value="S1"/>
    <property type="match status" value="1"/>
</dbReference>
<dbReference type="GO" id="GO:0006402">
    <property type="term" value="P:mRNA catabolic process"/>
    <property type="evidence" value="ECO:0007669"/>
    <property type="project" value="TreeGrafter"/>
</dbReference>
<protein>
    <recommendedName>
        <fullName evidence="8">Ribonuclease R</fullName>
        <shortName evidence="8">RNase R</shortName>
        <ecNumber evidence="8">3.1.13.1</ecNumber>
    </recommendedName>
</protein>
<dbReference type="PANTHER" id="PTHR23355:SF9">
    <property type="entry name" value="DIS3-LIKE EXONUCLEASE 2"/>
    <property type="match status" value="1"/>
</dbReference>
<dbReference type="GO" id="GO:0008859">
    <property type="term" value="F:exoribonuclease II activity"/>
    <property type="evidence" value="ECO:0007669"/>
    <property type="project" value="UniProtKB-UniRule"/>
</dbReference>
<evidence type="ECO:0000256" key="8">
    <source>
        <dbReference type="HAMAP-Rule" id="MF_01895"/>
    </source>
</evidence>
<dbReference type="PANTHER" id="PTHR23355">
    <property type="entry name" value="RIBONUCLEASE"/>
    <property type="match status" value="1"/>
</dbReference>
<comment type="function">
    <text evidence="8">3'-5' exoribonuclease that releases 5'-nucleoside monophosphates and is involved in maturation of structured RNAs.</text>
</comment>
<dbReference type="GO" id="GO:0005829">
    <property type="term" value="C:cytosol"/>
    <property type="evidence" value="ECO:0007669"/>
    <property type="project" value="TreeGrafter"/>
</dbReference>
<accession>H1CY67</accession>
<dbReference type="SUPFAM" id="SSF50249">
    <property type="entry name" value="Nucleic acid-binding proteins"/>
    <property type="match status" value="4"/>
</dbReference>
<dbReference type="HOGENOM" id="CLU_002333_4_1_9"/>
<comment type="catalytic activity">
    <reaction evidence="1 8">
        <text>Exonucleolytic cleavage in the 3'- to 5'-direction to yield nucleoside 5'-phosphates.</text>
        <dbReference type="EC" id="3.1.13.1"/>
    </reaction>
</comment>
<evidence type="ECO:0000256" key="7">
    <source>
        <dbReference type="ARBA" id="ARBA00022884"/>
    </source>
</evidence>
<dbReference type="Proteomes" id="UP000003277">
    <property type="component" value="Unassembled WGS sequence"/>
</dbReference>
<evidence type="ECO:0000256" key="2">
    <source>
        <dbReference type="ARBA" id="ARBA00004496"/>
    </source>
</evidence>
<keyword evidence="3 8" id="KW-0963">Cytoplasm</keyword>
<evidence type="ECO:0000256" key="5">
    <source>
        <dbReference type="ARBA" id="ARBA00022801"/>
    </source>
</evidence>
<dbReference type="SMART" id="SM00316">
    <property type="entry name" value="S1"/>
    <property type="match status" value="1"/>
</dbReference>
<evidence type="ECO:0000313" key="11">
    <source>
        <dbReference type="EMBL" id="EHO63734.1"/>
    </source>
</evidence>
<dbReference type="InterPro" id="IPR012340">
    <property type="entry name" value="NA-bd_OB-fold"/>
</dbReference>
<organism evidence="11 12">
    <name type="scientific">Dialister succinatiphilus YIT 11850</name>
    <dbReference type="NCBI Taxonomy" id="742743"/>
    <lineage>
        <taxon>Bacteria</taxon>
        <taxon>Bacillati</taxon>
        <taxon>Bacillota</taxon>
        <taxon>Negativicutes</taxon>
        <taxon>Veillonellales</taxon>
        <taxon>Veillonellaceae</taxon>
        <taxon>Dialister</taxon>
    </lineage>
</organism>
<dbReference type="eggNOG" id="COG0557">
    <property type="taxonomic scope" value="Bacteria"/>
</dbReference>
<evidence type="ECO:0000313" key="12">
    <source>
        <dbReference type="Proteomes" id="UP000003277"/>
    </source>
</evidence>
<dbReference type="NCBIfam" id="TIGR00358">
    <property type="entry name" value="3_prime_RNase"/>
    <property type="match status" value="1"/>
</dbReference>
<dbReference type="STRING" id="742743.HMPREF9453_00305"/>
<feature type="domain" description="S1 motif" evidence="10">
    <location>
        <begin position="564"/>
        <end position="644"/>
    </location>
</feature>
<feature type="region of interest" description="Disordered" evidence="9">
    <location>
        <begin position="650"/>
        <end position="686"/>
    </location>
</feature>
<dbReference type="EMBL" id="ADLT01000009">
    <property type="protein sequence ID" value="EHO63734.1"/>
    <property type="molecule type" value="Genomic_DNA"/>
</dbReference>
<dbReference type="Pfam" id="PF17876">
    <property type="entry name" value="CSD2"/>
    <property type="match status" value="1"/>
</dbReference>
<dbReference type="GO" id="GO:0003723">
    <property type="term" value="F:RNA binding"/>
    <property type="evidence" value="ECO:0007669"/>
    <property type="project" value="UniProtKB-UniRule"/>
</dbReference>
<dbReference type="InterPro" id="IPR022966">
    <property type="entry name" value="RNase_II/R_CS"/>
</dbReference>
<feature type="compositionally biased region" description="Basic residues" evidence="9">
    <location>
        <begin position="657"/>
        <end position="686"/>
    </location>
</feature>
<keyword evidence="5 8" id="KW-0378">Hydrolase</keyword>
<dbReference type="EC" id="3.1.13.1" evidence="8"/>
<evidence type="ECO:0000256" key="9">
    <source>
        <dbReference type="SAM" id="MobiDB-lite"/>
    </source>
</evidence>
<gene>
    <name evidence="8" type="primary">rnr</name>
    <name evidence="11" type="ORF">HMPREF9453_00305</name>
</gene>
<dbReference type="Pfam" id="PF00773">
    <property type="entry name" value="RNB"/>
    <property type="match status" value="1"/>
</dbReference>
<evidence type="ECO:0000259" key="10">
    <source>
        <dbReference type="PROSITE" id="PS50126"/>
    </source>
</evidence>
<dbReference type="InterPro" id="IPR050180">
    <property type="entry name" value="RNR_Ribonuclease"/>
</dbReference>
<dbReference type="NCBIfam" id="TIGR02063">
    <property type="entry name" value="RNase_R"/>
    <property type="match status" value="1"/>
</dbReference>
<dbReference type="InterPro" id="IPR004476">
    <property type="entry name" value="RNase_II/RNase_R"/>
</dbReference>
<dbReference type="InterPro" id="IPR001900">
    <property type="entry name" value="RNase_II/R"/>
</dbReference>
<dbReference type="Pfam" id="PF00575">
    <property type="entry name" value="S1"/>
    <property type="match status" value="1"/>
</dbReference>
<dbReference type="OrthoDB" id="9764149at2"/>
<dbReference type="Gene3D" id="2.40.50.140">
    <property type="entry name" value="Nucleic acid-binding proteins"/>
    <property type="match status" value="2"/>
</dbReference>
<evidence type="ECO:0000256" key="1">
    <source>
        <dbReference type="ARBA" id="ARBA00001849"/>
    </source>
</evidence>
<dbReference type="PROSITE" id="PS01175">
    <property type="entry name" value="RIBONUCLEASE_II"/>
    <property type="match status" value="1"/>
</dbReference>
<keyword evidence="6 8" id="KW-0269">Exonuclease</keyword>
<dbReference type="PATRIC" id="fig|742743.3.peg.312"/>
<dbReference type="RefSeq" id="WP_008858811.1">
    <property type="nucleotide sequence ID" value="NZ_JH591187.1"/>
</dbReference>
<dbReference type="SMART" id="SM00955">
    <property type="entry name" value="RNB"/>
    <property type="match status" value="1"/>
</dbReference>
<dbReference type="InterPro" id="IPR040476">
    <property type="entry name" value="CSD2"/>
</dbReference>
<name>H1CY67_9FIRM</name>
<evidence type="ECO:0000256" key="3">
    <source>
        <dbReference type="ARBA" id="ARBA00022490"/>
    </source>
</evidence>
<keyword evidence="7 8" id="KW-0694">RNA-binding</keyword>